<protein>
    <submittedName>
        <fullName evidence="1">Uncharacterized protein</fullName>
    </submittedName>
</protein>
<name>A0A0N0GNB3_9NEIS</name>
<comment type="caution">
    <text evidence="1">The sequence shown here is derived from an EMBL/GenBank/DDBJ whole genome shotgun (WGS) entry which is preliminary data.</text>
</comment>
<reference evidence="1 2" key="1">
    <citation type="submission" date="2015-07" db="EMBL/GenBank/DDBJ databases">
        <title>Draft genome sequence of the Amantichitinum ursilacus IGB-41, a new chitin-degrading bacterium.</title>
        <authorList>
            <person name="Kirstahler P."/>
            <person name="Guenther M."/>
            <person name="Grumaz C."/>
            <person name="Rupp S."/>
            <person name="Zibek S."/>
            <person name="Sohn K."/>
        </authorList>
    </citation>
    <scope>NUCLEOTIDE SEQUENCE [LARGE SCALE GENOMIC DNA]</scope>
    <source>
        <strain evidence="1 2">IGB-41</strain>
    </source>
</reference>
<dbReference type="RefSeq" id="WP_053938035.1">
    <property type="nucleotide sequence ID" value="NZ_LAQT01000009.1"/>
</dbReference>
<accession>A0A0N0GNB3</accession>
<dbReference type="AlphaFoldDB" id="A0A0N0GNB3"/>
<keyword evidence="2" id="KW-1185">Reference proteome</keyword>
<proteinExistence type="predicted"/>
<evidence type="ECO:0000313" key="1">
    <source>
        <dbReference type="EMBL" id="KPC52545.1"/>
    </source>
</evidence>
<dbReference type="EMBL" id="LAQT01000009">
    <property type="protein sequence ID" value="KPC52545.1"/>
    <property type="molecule type" value="Genomic_DNA"/>
</dbReference>
<gene>
    <name evidence="1" type="ORF">WG78_11895</name>
</gene>
<organism evidence="1 2">
    <name type="scientific">Amantichitinum ursilacus</name>
    <dbReference type="NCBI Taxonomy" id="857265"/>
    <lineage>
        <taxon>Bacteria</taxon>
        <taxon>Pseudomonadati</taxon>
        <taxon>Pseudomonadota</taxon>
        <taxon>Betaproteobacteria</taxon>
        <taxon>Neisseriales</taxon>
        <taxon>Chitinibacteraceae</taxon>
        <taxon>Amantichitinum</taxon>
    </lineage>
</organism>
<evidence type="ECO:0000313" key="2">
    <source>
        <dbReference type="Proteomes" id="UP000037939"/>
    </source>
</evidence>
<dbReference type="Proteomes" id="UP000037939">
    <property type="component" value="Unassembled WGS sequence"/>
</dbReference>
<sequence length="157" mass="17826">MSLDKQALLSKRKENFPNFFDELLTALVDFVGKLGIRPAHEVLKNAVQFGPYVDDALRDMEIKSEEDKIWVLQRIGYFIGEYFVQKFGGAWYINEITGSRYFARYVVGQFAGFGGTTMLDPFDVAHVYVNSPAPRHLISLLAEVEKELNETLSNGKP</sequence>
<dbReference type="OrthoDB" id="1495835at2"/>